<dbReference type="GO" id="GO:0004674">
    <property type="term" value="F:protein serine/threonine kinase activity"/>
    <property type="evidence" value="ECO:0007669"/>
    <property type="project" value="UniProtKB-KW"/>
</dbReference>
<keyword evidence="7" id="KW-0067">ATP-binding</keyword>
<dbReference type="EMBL" id="HBHK01003374">
    <property type="protein sequence ID" value="CAD9667277.1"/>
    <property type="molecule type" value="Transcribed_RNA"/>
</dbReference>
<sequence length="358" mass="41162">MKLFHHSKHNGDEFVYNENIHQRKRKADCHKVHAGEQYVVYNDSIAERYRTINQIGEGSFACIYVAEEIESLPTRAGLLDCVVPKSFAVAKPNTPQKLVVKVPKQNSRSDEILKEWEVLENCIGSDFIVTARFLSNKSTHGLCLWMDYYEGGDLYDLVNECDISLMGSTLIIAELVLALEFLHSRNIIHGDIKPENIGLDYFGHIRLLDFGVATQLREIHRNPITGRLEAITESGTLPYAAPEVLMRRHHGTETDWWSVGVMLYELIFYKLPFMSDTEDPQETCKIICTQHFPTPPEATLYQDAYILISQLLNKAPEHRLSYSHDTGVQSIMKQEFFKQLDWEAVRNKQYKAKSFFSL</sequence>
<dbReference type="GO" id="GO:0005524">
    <property type="term" value="F:ATP binding"/>
    <property type="evidence" value="ECO:0007669"/>
    <property type="project" value="UniProtKB-KW"/>
</dbReference>
<dbReference type="EC" id="2.7.11.1" evidence="1"/>
<dbReference type="PANTHER" id="PTHR24351">
    <property type="entry name" value="RIBOSOMAL PROTEIN S6 KINASE"/>
    <property type="match status" value="1"/>
</dbReference>
<evidence type="ECO:0000256" key="7">
    <source>
        <dbReference type="ARBA" id="ARBA00022840"/>
    </source>
</evidence>
<evidence type="ECO:0000256" key="1">
    <source>
        <dbReference type="ARBA" id="ARBA00012513"/>
    </source>
</evidence>
<evidence type="ECO:0000313" key="11">
    <source>
        <dbReference type="EMBL" id="CAD9667273.1"/>
    </source>
</evidence>
<dbReference type="Gene3D" id="1.10.510.10">
    <property type="entry name" value="Transferase(Phosphotransferase) domain 1"/>
    <property type="match status" value="1"/>
</dbReference>
<dbReference type="FunFam" id="1.10.510.10:FF:000024">
    <property type="entry name" value="Probable serine/threonine-protein kinase cot-1"/>
    <property type="match status" value="1"/>
</dbReference>
<comment type="catalytic activity">
    <reaction evidence="9">
        <text>L-seryl-[protein] + ATP = O-phospho-L-seryl-[protein] + ADP + H(+)</text>
        <dbReference type="Rhea" id="RHEA:17989"/>
        <dbReference type="Rhea" id="RHEA-COMP:9863"/>
        <dbReference type="Rhea" id="RHEA-COMP:11604"/>
        <dbReference type="ChEBI" id="CHEBI:15378"/>
        <dbReference type="ChEBI" id="CHEBI:29999"/>
        <dbReference type="ChEBI" id="CHEBI:30616"/>
        <dbReference type="ChEBI" id="CHEBI:83421"/>
        <dbReference type="ChEBI" id="CHEBI:456216"/>
        <dbReference type="EC" id="2.7.11.1"/>
    </reaction>
</comment>
<evidence type="ECO:0000313" key="12">
    <source>
        <dbReference type="EMBL" id="CAD9667277.1"/>
    </source>
</evidence>
<dbReference type="Pfam" id="PF00069">
    <property type="entry name" value="Pkinase"/>
    <property type="match status" value="1"/>
</dbReference>
<dbReference type="GO" id="GO:0007010">
    <property type="term" value="P:cytoskeleton organization"/>
    <property type="evidence" value="ECO:0007669"/>
    <property type="project" value="UniProtKB-ARBA"/>
</dbReference>
<evidence type="ECO:0000256" key="4">
    <source>
        <dbReference type="ARBA" id="ARBA00022679"/>
    </source>
</evidence>
<proteinExistence type="predicted"/>
<keyword evidence="6" id="KW-0418">Kinase</keyword>
<evidence type="ECO:0000256" key="2">
    <source>
        <dbReference type="ARBA" id="ARBA00022527"/>
    </source>
</evidence>
<feature type="domain" description="Protein kinase" evidence="10">
    <location>
        <begin position="49"/>
        <end position="337"/>
    </location>
</feature>
<dbReference type="SMART" id="SM00220">
    <property type="entry name" value="S_TKc"/>
    <property type="match status" value="1"/>
</dbReference>
<organism evidence="12">
    <name type="scientific">Mucochytrium quahogii</name>
    <dbReference type="NCBI Taxonomy" id="96639"/>
    <lineage>
        <taxon>Eukaryota</taxon>
        <taxon>Sar</taxon>
        <taxon>Stramenopiles</taxon>
        <taxon>Bigyra</taxon>
        <taxon>Labyrinthulomycetes</taxon>
        <taxon>Thraustochytrida</taxon>
        <taxon>Thraustochytriidae</taxon>
        <taxon>Mucochytrium</taxon>
    </lineage>
</organism>
<keyword evidence="3" id="KW-0597">Phosphoprotein</keyword>
<evidence type="ECO:0000256" key="5">
    <source>
        <dbReference type="ARBA" id="ARBA00022741"/>
    </source>
</evidence>
<protein>
    <recommendedName>
        <fullName evidence="1">non-specific serine/threonine protein kinase</fullName>
        <ecNumber evidence="1">2.7.11.1</ecNumber>
    </recommendedName>
</protein>
<keyword evidence="5" id="KW-0547">Nucleotide-binding</keyword>
<dbReference type="AlphaFoldDB" id="A0A7S2RCR8"/>
<dbReference type="SUPFAM" id="SSF56112">
    <property type="entry name" value="Protein kinase-like (PK-like)"/>
    <property type="match status" value="1"/>
</dbReference>
<reference evidence="12" key="1">
    <citation type="submission" date="2021-01" db="EMBL/GenBank/DDBJ databases">
        <authorList>
            <person name="Corre E."/>
            <person name="Pelletier E."/>
            <person name="Niang G."/>
            <person name="Scheremetjew M."/>
            <person name="Finn R."/>
            <person name="Kale V."/>
            <person name="Holt S."/>
            <person name="Cochrane G."/>
            <person name="Meng A."/>
            <person name="Brown T."/>
            <person name="Cohen L."/>
        </authorList>
    </citation>
    <scope>NUCLEOTIDE SEQUENCE</scope>
    <source>
        <strain evidence="12">NY070348D</strain>
    </source>
</reference>
<dbReference type="InterPro" id="IPR000719">
    <property type="entry name" value="Prot_kinase_dom"/>
</dbReference>
<accession>A0A7S2RCR8</accession>
<gene>
    <name evidence="11" type="ORF">QSP1433_LOCUS2026</name>
    <name evidence="12" type="ORF">QSP1433_LOCUS2027</name>
    <name evidence="13" type="ORF">QSP1433_LOCUS2028</name>
    <name evidence="14" type="ORF">QSP1433_LOCUS2029</name>
</gene>
<evidence type="ECO:0000313" key="14">
    <source>
        <dbReference type="EMBL" id="CAD9667282.1"/>
    </source>
</evidence>
<evidence type="ECO:0000313" key="13">
    <source>
        <dbReference type="EMBL" id="CAD9667279.1"/>
    </source>
</evidence>
<dbReference type="InterPro" id="IPR011009">
    <property type="entry name" value="Kinase-like_dom_sf"/>
</dbReference>
<dbReference type="Gene3D" id="3.30.200.20">
    <property type="entry name" value="Phosphorylase Kinase, domain 1"/>
    <property type="match status" value="1"/>
</dbReference>
<name>A0A7S2RCR8_9STRA</name>
<dbReference type="EMBL" id="HBHK01003373">
    <property type="protein sequence ID" value="CAD9667273.1"/>
    <property type="molecule type" value="Transcribed_RNA"/>
</dbReference>
<evidence type="ECO:0000259" key="10">
    <source>
        <dbReference type="PROSITE" id="PS50011"/>
    </source>
</evidence>
<keyword evidence="4" id="KW-0808">Transferase</keyword>
<evidence type="ECO:0000256" key="6">
    <source>
        <dbReference type="ARBA" id="ARBA00022777"/>
    </source>
</evidence>
<dbReference type="PROSITE" id="PS50011">
    <property type="entry name" value="PROTEIN_KINASE_DOM"/>
    <property type="match status" value="1"/>
</dbReference>
<comment type="catalytic activity">
    <reaction evidence="8">
        <text>L-threonyl-[protein] + ATP = O-phospho-L-threonyl-[protein] + ADP + H(+)</text>
        <dbReference type="Rhea" id="RHEA:46608"/>
        <dbReference type="Rhea" id="RHEA-COMP:11060"/>
        <dbReference type="Rhea" id="RHEA-COMP:11605"/>
        <dbReference type="ChEBI" id="CHEBI:15378"/>
        <dbReference type="ChEBI" id="CHEBI:30013"/>
        <dbReference type="ChEBI" id="CHEBI:30616"/>
        <dbReference type="ChEBI" id="CHEBI:61977"/>
        <dbReference type="ChEBI" id="CHEBI:456216"/>
        <dbReference type="EC" id="2.7.11.1"/>
    </reaction>
</comment>
<dbReference type="EMBL" id="HBHK01003376">
    <property type="protein sequence ID" value="CAD9667282.1"/>
    <property type="molecule type" value="Transcribed_RNA"/>
</dbReference>
<keyword evidence="2" id="KW-0723">Serine/threonine-protein kinase</keyword>
<dbReference type="EMBL" id="HBHK01003375">
    <property type="protein sequence ID" value="CAD9667279.1"/>
    <property type="molecule type" value="Transcribed_RNA"/>
</dbReference>
<evidence type="ECO:0000256" key="3">
    <source>
        <dbReference type="ARBA" id="ARBA00022553"/>
    </source>
</evidence>
<evidence type="ECO:0000256" key="9">
    <source>
        <dbReference type="ARBA" id="ARBA00048679"/>
    </source>
</evidence>
<evidence type="ECO:0000256" key="8">
    <source>
        <dbReference type="ARBA" id="ARBA00047899"/>
    </source>
</evidence>